<evidence type="ECO:0000313" key="10">
    <source>
        <dbReference type="Proteomes" id="UP001515500"/>
    </source>
</evidence>
<dbReference type="InterPro" id="IPR038765">
    <property type="entry name" value="Papain-like_cys_pep_sf"/>
</dbReference>
<evidence type="ECO:0000313" key="11">
    <source>
        <dbReference type="RefSeq" id="XP_039127683.1"/>
    </source>
</evidence>
<dbReference type="PROSITE" id="PS00973">
    <property type="entry name" value="USP_2"/>
    <property type="match status" value="1"/>
</dbReference>
<gene>
    <name evidence="11" type="primary">LOC120263773</name>
</gene>
<dbReference type="FunFam" id="3.90.70.10:FF:000108">
    <property type="entry name" value="Ubiquitin carboxyl-terminal hydrolase"/>
    <property type="match status" value="1"/>
</dbReference>
<dbReference type="Pfam" id="PF00443">
    <property type="entry name" value="UCH"/>
    <property type="match status" value="1"/>
</dbReference>
<evidence type="ECO:0000256" key="8">
    <source>
        <dbReference type="SAM" id="MobiDB-lite"/>
    </source>
</evidence>
<dbReference type="GO" id="GO:0004843">
    <property type="term" value="F:cysteine-type deubiquitinase activity"/>
    <property type="evidence" value="ECO:0007669"/>
    <property type="project" value="UniProtKB-UniRule"/>
</dbReference>
<dbReference type="Proteomes" id="UP001515500">
    <property type="component" value="Chromosome 6"/>
</dbReference>
<feature type="domain" description="USP" evidence="9">
    <location>
        <begin position="199"/>
        <end position="553"/>
    </location>
</feature>
<dbReference type="InterPro" id="IPR050164">
    <property type="entry name" value="Peptidase_C19"/>
</dbReference>
<keyword evidence="10" id="KW-1185">Reference proteome</keyword>
<feature type="region of interest" description="Disordered" evidence="8">
    <location>
        <begin position="124"/>
        <end position="154"/>
    </location>
</feature>
<dbReference type="GO" id="GO:0005829">
    <property type="term" value="C:cytosol"/>
    <property type="evidence" value="ECO:0007669"/>
    <property type="project" value="TreeGrafter"/>
</dbReference>
<dbReference type="PANTHER" id="PTHR24006:SF687">
    <property type="entry name" value="UBIQUITIN CARBOXYL-TERMINAL HYDROLASE 10"/>
    <property type="match status" value="1"/>
</dbReference>
<evidence type="ECO:0000256" key="5">
    <source>
        <dbReference type="ARBA" id="ARBA00022801"/>
    </source>
</evidence>
<keyword evidence="3 7" id="KW-0645">Protease</keyword>
<feature type="compositionally biased region" description="Polar residues" evidence="8">
    <location>
        <begin position="124"/>
        <end position="145"/>
    </location>
</feature>
<dbReference type="GO" id="GO:0006508">
    <property type="term" value="P:proteolysis"/>
    <property type="evidence" value="ECO:0007669"/>
    <property type="project" value="UniProtKB-KW"/>
</dbReference>
<keyword evidence="4 7" id="KW-0833">Ubl conjugation pathway</keyword>
<accession>A0AB40BMZ4</accession>
<dbReference type="InterPro" id="IPR001394">
    <property type="entry name" value="Peptidase_C19_UCH"/>
</dbReference>
<evidence type="ECO:0000256" key="3">
    <source>
        <dbReference type="ARBA" id="ARBA00022670"/>
    </source>
</evidence>
<sequence length="553" mass="61270">MQNWCVRLPFCFNVFIFGSFTEEESRFFQNQSAMTNVDQTEKICLQFGSLSFAFESTVKGSSAKADDKADITQACELVAKSSASKNGTGAISKALHKIPQSKVNESPNGSLFHTDIIEIEKNTFDTSSPSISGSENNTTNLSSFSVAEGQSGDDDLLTRNVQNGDERSCDGDISVSSSEGMNNAKLLSKPEKSEILMPRGLINSGNLCFVNATLQALLSCSQFVYLLHDLRARNLPKVAYPTLHAFVDFISNFDMPKDWNAEKSKAAVLESGEPFHASMFEHVLKKFTPDVPSNLSGGRPRQEDAQEFLSFVMDQMHDELLKLKGPSSQHQNGVNCSLVSSDEEDGWETVGRKNRSAVTRTQKFLPSELSAIFGGQLRSVVKARGNRASATVQPFLLLHLDIHPGTVHTIEDALHLFSALETLEGYRISTGKDGEVAASKSVKIQELPRIMILHLMRFSYGSNGMTKLHKPVRFPLELVLGRELLVHPLSEGRRYELVATITHHGREPSRGHYTADTKYSDGQWLRYDDASITAISTSKVLHDEAYVLFYRQI</sequence>
<dbReference type="SUPFAM" id="SSF54001">
    <property type="entry name" value="Cysteine proteinases"/>
    <property type="match status" value="1"/>
</dbReference>
<evidence type="ECO:0000256" key="6">
    <source>
        <dbReference type="ARBA" id="ARBA00022807"/>
    </source>
</evidence>
<dbReference type="Gene3D" id="3.90.70.10">
    <property type="entry name" value="Cysteine proteinases"/>
    <property type="match status" value="1"/>
</dbReference>
<name>A0AB40BMZ4_DIOCR</name>
<organism evidence="10 11">
    <name type="scientific">Dioscorea cayennensis subsp. rotundata</name>
    <name type="common">White Guinea yam</name>
    <name type="synonym">Dioscorea rotundata</name>
    <dbReference type="NCBI Taxonomy" id="55577"/>
    <lineage>
        <taxon>Eukaryota</taxon>
        <taxon>Viridiplantae</taxon>
        <taxon>Streptophyta</taxon>
        <taxon>Embryophyta</taxon>
        <taxon>Tracheophyta</taxon>
        <taxon>Spermatophyta</taxon>
        <taxon>Magnoliopsida</taxon>
        <taxon>Liliopsida</taxon>
        <taxon>Dioscoreales</taxon>
        <taxon>Dioscoreaceae</taxon>
        <taxon>Dioscorea</taxon>
    </lineage>
</organism>
<dbReference type="PROSITE" id="PS50235">
    <property type="entry name" value="USP_3"/>
    <property type="match status" value="1"/>
</dbReference>
<dbReference type="InterPro" id="IPR028889">
    <property type="entry name" value="USP"/>
</dbReference>
<dbReference type="PROSITE" id="PS00972">
    <property type="entry name" value="USP_1"/>
    <property type="match status" value="1"/>
</dbReference>
<dbReference type="RefSeq" id="XP_039127683.1">
    <property type="nucleotide sequence ID" value="XM_039271749.1"/>
</dbReference>
<comment type="similarity">
    <text evidence="2 7">Belongs to the peptidase C19 family.</text>
</comment>
<keyword evidence="6 7" id="KW-0788">Thiol protease</keyword>
<protein>
    <recommendedName>
        <fullName evidence="7">Ubiquitin carboxyl-terminal hydrolase</fullName>
        <ecNumber evidence="7">3.4.19.12</ecNumber>
    </recommendedName>
</protein>
<dbReference type="GO" id="GO:0016579">
    <property type="term" value="P:protein deubiquitination"/>
    <property type="evidence" value="ECO:0007669"/>
    <property type="project" value="InterPro"/>
</dbReference>
<dbReference type="EC" id="3.4.19.12" evidence="7"/>
<evidence type="ECO:0000259" key="9">
    <source>
        <dbReference type="PROSITE" id="PS50235"/>
    </source>
</evidence>
<reference evidence="11" key="1">
    <citation type="submission" date="2025-08" db="UniProtKB">
        <authorList>
            <consortium name="RefSeq"/>
        </authorList>
    </citation>
    <scope>IDENTIFICATION</scope>
</reference>
<dbReference type="InterPro" id="IPR018200">
    <property type="entry name" value="USP_CS"/>
</dbReference>
<comment type="function">
    <text evidence="7">Recognizes and hydrolyzes the peptide bond at the C-terminal Gly of ubiquitin. Involved in the processing of poly-ubiquitin precursors as well as that of ubiquitinated proteins.</text>
</comment>
<dbReference type="AlphaFoldDB" id="A0AB40BMZ4"/>
<keyword evidence="5 7" id="KW-0378">Hydrolase</keyword>
<dbReference type="GeneID" id="120263773"/>
<evidence type="ECO:0000256" key="7">
    <source>
        <dbReference type="RuleBase" id="RU366025"/>
    </source>
</evidence>
<comment type="catalytic activity">
    <reaction evidence="1 7">
        <text>Thiol-dependent hydrolysis of ester, thioester, amide, peptide and isopeptide bonds formed by the C-terminal Gly of ubiquitin (a 76-residue protein attached to proteins as an intracellular targeting signal).</text>
        <dbReference type="EC" id="3.4.19.12"/>
    </reaction>
</comment>
<evidence type="ECO:0000256" key="4">
    <source>
        <dbReference type="ARBA" id="ARBA00022786"/>
    </source>
</evidence>
<dbReference type="GO" id="GO:0005634">
    <property type="term" value="C:nucleus"/>
    <property type="evidence" value="ECO:0007669"/>
    <property type="project" value="TreeGrafter"/>
</dbReference>
<proteinExistence type="inferred from homology"/>
<evidence type="ECO:0000256" key="1">
    <source>
        <dbReference type="ARBA" id="ARBA00000707"/>
    </source>
</evidence>
<dbReference type="PANTHER" id="PTHR24006">
    <property type="entry name" value="UBIQUITIN CARBOXYL-TERMINAL HYDROLASE"/>
    <property type="match status" value="1"/>
</dbReference>
<evidence type="ECO:0000256" key="2">
    <source>
        <dbReference type="ARBA" id="ARBA00009085"/>
    </source>
</evidence>